<dbReference type="AlphaFoldDB" id="A0A166TW08"/>
<reference evidence="2 3" key="1">
    <citation type="journal article" date="2016" name="Mol. Biol. Evol.">
        <title>Comparative Genomics of Early-Diverging Mushroom-Forming Fungi Provides Insights into the Origins of Lignocellulose Decay Capabilities.</title>
        <authorList>
            <person name="Nagy L.G."/>
            <person name="Riley R."/>
            <person name="Tritt A."/>
            <person name="Adam C."/>
            <person name="Daum C."/>
            <person name="Floudas D."/>
            <person name="Sun H."/>
            <person name="Yadav J.S."/>
            <person name="Pangilinan J."/>
            <person name="Larsson K.H."/>
            <person name="Matsuura K."/>
            <person name="Barry K."/>
            <person name="Labutti K."/>
            <person name="Kuo R."/>
            <person name="Ohm R.A."/>
            <person name="Bhattacharya S.S."/>
            <person name="Shirouzu T."/>
            <person name="Yoshinaga Y."/>
            <person name="Martin F.M."/>
            <person name="Grigoriev I.V."/>
            <person name="Hibbett D.S."/>
        </authorList>
    </citation>
    <scope>NUCLEOTIDE SEQUENCE [LARGE SCALE GENOMIC DNA]</scope>
    <source>
        <strain evidence="2 3">CBS 109695</strain>
    </source>
</reference>
<evidence type="ECO:0000313" key="2">
    <source>
        <dbReference type="EMBL" id="KZP31043.1"/>
    </source>
</evidence>
<accession>A0A166TW08</accession>
<name>A0A166TW08_9AGAM</name>
<dbReference type="OrthoDB" id="342264at2759"/>
<protein>
    <submittedName>
        <fullName evidence="2">Uncharacterized protein</fullName>
    </submittedName>
</protein>
<proteinExistence type="predicted"/>
<feature type="compositionally biased region" description="Acidic residues" evidence="1">
    <location>
        <begin position="74"/>
        <end position="88"/>
    </location>
</feature>
<feature type="compositionally biased region" description="Basic and acidic residues" evidence="1">
    <location>
        <begin position="187"/>
        <end position="203"/>
    </location>
</feature>
<feature type="non-terminal residue" evidence="2">
    <location>
        <position position="1"/>
    </location>
</feature>
<organism evidence="2 3">
    <name type="scientific">Athelia psychrophila</name>
    <dbReference type="NCBI Taxonomy" id="1759441"/>
    <lineage>
        <taxon>Eukaryota</taxon>
        <taxon>Fungi</taxon>
        <taxon>Dikarya</taxon>
        <taxon>Basidiomycota</taxon>
        <taxon>Agaricomycotina</taxon>
        <taxon>Agaricomycetes</taxon>
        <taxon>Agaricomycetidae</taxon>
        <taxon>Atheliales</taxon>
        <taxon>Atheliaceae</taxon>
        <taxon>Athelia</taxon>
    </lineage>
</organism>
<feature type="compositionally biased region" description="Basic and acidic residues" evidence="1">
    <location>
        <begin position="89"/>
        <end position="113"/>
    </location>
</feature>
<dbReference type="Proteomes" id="UP000076532">
    <property type="component" value="Unassembled WGS sequence"/>
</dbReference>
<gene>
    <name evidence="2" type="ORF">FIBSPDRAFT_725022</name>
</gene>
<evidence type="ECO:0000256" key="1">
    <source>
        <dbReference type="SAM" id="MobiDB-lite"/>
    </source>
</evidence>
<evidence type="ECO:0000313" key="3">
    <source>
        <dbReference type="Proteomes" id="UP000076532"/>
    </source>
</evidence>
<dbReference type="STRING" id="436010.A0A166TW08"/>
<dbReference type="EMBL" id="KV417491">
    <property type="protein sequence ID" value="KZP31043.1"/>
    <property type="molecule type" value="Genomic_DNA"/>
</dbReference>
<sequence length="216" mass="23828">KKLIIAMGAEFTVNMSSTNTIVVAAHQTGSSSSLTTWLEDYFVQWHALSVGLAKYITFPLGVVKRRKETLEVQPEPEPEPGEDEDDEPVERPKSRLVRRADSRKELALQKAREELEEAGPFSKPKSKSASKSKPTPTPEAKTKARGVSDDPEVDSEVVVVSISKTKSVSKGKTKAPPPVDLEEEKEEIVPKPKRQEPVESSREEEAEVVIPKTKSA</sequence>
<keyword evidence="3" id="KW-1185">Reference proteome</keyword>
<feature type="region of interest" description="Disordered" evidence="1">
    <location>
        <begin position="69"/>
        <end position="216"/>
    </location>
</feature>
<feature type="compositionally biased region" description="Low complexity" evidence="1">
    <location>
        <begin position="156"/>
        <end position="166"/>
    </location>
</feature>